<feature type="region of interest" description="Disordered" evidence="1">
    <location>
        <begin position="62"/>
        <end position="82"/>
    </location>
</feature>
<dbReference type="OrthoDB" id="24630at2759"/>
<dbReference type="VEuPathDB" id="FungiDB:SI65_05676"/>
<dbReference type="InterPro" id="IPR036071">
    <property type="entry name" value="AMMECR1_dom_sf"/>
</dbReference>
<dbReference type="Gene3D" id="3.30.700.20">
    <property type="entry name" value="Hypothetical protein ph0010, domain 1"/>
    <property type="match status" value="1"/>
</dbReference>
<dbReference type="PANTHER" id="PTHR13016">
    <property type="entry name" value="AMMECR1 HOMOLOG"/>
    <property type="match status" value="1"/>
</dbReference>
<keyword evidence="4" id="KW-1185">Reference proteome</keyword>
<feature type="domain" description="AMMECR1" evidence="2">
    <location>
        <begin position="99"/>
        <end position="319"/>
    </location>
</feature>
<dbReference type="NCBIfam" id="TIGR00296">
    <property type="entry name" value="TIGR00296 family protein"/>
    <property type="match status" value="1"/>
</dbReference>
<comment type="caution">
    <text evidence="3">The sequence shown here is derived from an EMBL/GenBank/DDBJ whole genome shotgun (WGS) entry which is preliminary data.</text>
</comment>
<proteinExistence type="predicted"/>
<evidence type="ECO:0000259" key="2">
    <source>
        <dbReference type="PROSITE" id="PS51112"/>
    </source>
</evidence>
<feature type="compositionally biased region" description="Low complexity" evidence="1">
    <location>
        <begin position="94"/>
        <end position="123"/>
    </location>
</feature>
<dbReference type="InterPro" id="IPR023473">
    <property type="entry name" value="AMMECR1"/>
</dbReference>
<dbReference type="AlphaFoldDB" id="A0A1E3BDQ0"/>
<dbReference type="EMBL" id="JXNT01000005">
    <property type="protein sequence ID" value="ODM19059.1"/>
    <property type="molecule type" value="Genomic_DNA"/>
</dbReference>
<evidence type="ECO:0000313" key="4">
    <source>
        <dbReference type="Proteomes" id="UP000094569"/>
    </source>
</evidence>
<gene>
    <name evidence="3" type="ORF">SI65_05676</name>
</gene>
<dbReference type="Proteomes" id="UP000094569">
    <property type="component" value="Unassembled WGS sequence"/>
</dbReference>
<sequence length="335" mass="36795">MATPAHCYFCFESLAASFGGYEPTSLPVIEDLREQHEQAKKLATLEDTDDDPNQQIAEDDCEDAEGDAIQGGVSNTKVNRPNAIKLPSINRLQSQLSSNSSSASTPSSQSVSSGSTSITTPSSDVAGQRQQRQTERHHPLFVTWNTVSKNGNKSLRGCIGTFEAQELSAGLRSYALTSAFDDHRFNPIPESLLPSLSCSLTLLCSFEPCTNAMDWILGTHGIRISFIHRGRRYGATYLPDVPVEQGWTKEETLESLMRKAGWGGSTGAPSSVARRLLRAGGSRPSLSSSKPWEQVSDFRTVKYQGLKASASYAEWQEWRNWVLSLDDGREKLLEN</sequence>
<feature type="region of interest" description="Disordered" evidence="1">
    <location>
        <begin position="94"/>
        <end position="140"/>
    </location>
</feature>
<dbReference type="STRING" id="573508.A0A1E3BDQ0"/>
<accession>A0A1E3BDQ0</accession>
<dbReference type="InterPro" id="IPR002733">
    <property type="entry name" value="AMMECR1_domain"/>
</dbReference>
<reference evidence="3 4" key="1">
    <citation type="journal article" date="2016" name="BMC Genomics">
        <title>Comparative genomic and transcriptomic analyses of the Fuzhuan brick tea-fermentation fungus Aspergillus cristatus.</title>
        <authorList>
            <person name="Ge Y."/>
            <person name="Wang Y."/>
            <person name="Liu Y."/>
            <person name="Tan Y."/>
            <person name="Ren X."/>
            <person name="Zhang X."/>
            <person name="Hyde K.D."/>
            <person name="Liu Y."/>
            <person name="Liu Z."/>
        </authorList>
    </citation>
    <scope>NUCLEOTIDE SEQUENCE [LARGE SCALE GENOMIC DNA]</scope>
    <source>
        <strain evidence="3 4">GZAAS20.1005</strain>
    </source>
</reference>
<evidence type="ECO:0000256" key="1">
    <source>
        <dbReference type="SAM" id="MobiDB-lite"/>
    </source>
</evidence>
<organism evidence="3 4">
    <name type="scientific">Aspergillus cristatus</name>
    <name type="common">Chinese Fuzhuan brick tea-fermentation fungus</name>
    <name type="synonym">Eurotium cristatum</name>
    <dbReference type="NCBI Taxonomy" id="573508"/>
    <lineage>
        <taxon>Eukaryota</taxon>
        <taxon>Fungi</taxon>
        <taxon>Dikarya</taxon>
        <taxon>Ascomycota</taxon>
        <taxon>Pezizomycotina</taxon>
        <taxon>Eurotiomycetes</taxon>
        <taxon>Eurotiomycetidae</taxon>
        <taxon>Eurotiales</taxon>
        <taxon>Aspergillaceae</taxon>
        <taxon>Aspergillus</taxon>
        <taxon>Aspergillus subgen. Aspergillus</taxon>
    </lineage>
</organism>
<dbReference type="PANTHER" id="PTHR13016:SF0">
    <property type="entry name" value="AMME SYNDROME CANDIDATE GENE 1 PROTEIN"/>
    <property type="match status" value="1"/>
</dbReference>
<dbReference type="InterPro" id="IPR027485">
    <property type="entry name" value="AMMECR1_N"/>
</dbReference>
<dbReference type="SUPFAM" id="SSF143447">
    <property type="entry name" value="AMMECR1-like"/>
    <property type="match status" value="1"/>
</dbReference>
<name>A0A1E3BDQ0_ASPCR</name>
<dbReference type="PROSITE" id="PS51112">
    <property type="entry name" value="AMMECR1"/>
    <property type="match status" value="1"/>
</dbReference>
<dbReference type="Pfam" id="PF01871">
    <property type="entry name" value="AMMECR1"/>
    <property type="match status" value="1"/>
</dbReference>
<protein>
    <recommendedName>
        <fullName evidence="2">AMMECR1 domain-containing protein</fullName>
    </recommendedName>
</protein>
<evidence type="ECO:0000313" key="3">
    <source>
        <dbReference type="EMBL" id="ODM19059.1"/>
    </source>
</evidence>